<gene>
    <name evidence="1" type="ORF">ENL91_01950</name>
</gene>
<dbReference type="EMBL" id="DRVT01000020">
    <property type="protein sequence ID" value="HHI48916.1"/>
    <property type="molecule type" value="Genomic_DNA"/>
</dbReference>
<name>A0A7J3UYG3_9CREN</name>
<dbReference type="SUPFAM" id="SSF53187">
    <property type="entry name" value="Zn-dependent exopeptidases"/>
    <property type="match status" value="1"/>
</dbReference>
<accession>A0A7J3UYG3</accession>
<proteinExistence type="predicted"/>
<organism evidence="1">
    <name type="scientific">Candidatus Methanosuratincola petrocarbonis</name>
    <name type="common">ex Vanwonterghem et al. 2016</name>
    <dbReference type="NCBI Taxonomy" id="1867261"/>
    <lineage>
        <taxon>Archaea</taxon>
        <taxon>Thermoproteota</taxon>
        <taxon>Methanosuratincolia</taxon>
        <taxon>Candidatus Methanomethylicales</taxon>
        <taxon>Candidatus Methanomethylicaceae</taxon>
        <taxon>Candidatus Methanosuratincola (ex Vanwonterghem et al. 2016)</taxon>
    </lineage>
</organism>
<dbReference type="AlphaFoldDB" id="A0A7J3UYG3"/>
<dbReference type="Gene3D" id="3.40.630.10">
    <property type="entry name" value="Zn peptidases"/>
    <property type="match status" value="1"/>
</dbReference>
<reference evidence="1" key="1">
    <citation type="journal article" date="2020" name="mSystems">
        <title>Genome- and Community-Level Interaction Insights into Carbon Utilization and Element Cycling Functions of Hydrothermarchaeota in Hydrothermal Sediment.</title>
        <authorList>
            <person name="Zhou Z."/>
            <person name="Liu Y."/>
            <person name="Xu W."/>
            <person name="Pan J."/>
            <person name="Luo Z.H."/>
            <person name="Li M."/>
        </authorList>
    </citation>
    <scope>NUCLEOTIDE SEQUENCE [LARGE SCALE GENOMIC DNA]</scope>
    <source>
        <strain evidence="1">SpSt-1038</strain>
    </source>
</reference>
<sequence length="387" mass="42606">MDRTWTVKALALISAITIIVLAGIAFAQHRQYKEQVVLGPGVTSVKRLSDYFAPLKGTINDTNIFVLDSGKPGGTILVLGGTHPEEPAASLTAHLLVENAVVQQGKLIVAIHATVSASTVTRPGDAYPRFFHILTDWGVKKFRMGDRWANPLDSWPDPETYVHYPSGQLLAYMDVRNLNRTWPGRANGSISERTCYAFMRLIEQEGVDLVIDLHEAELEYPVIGTIVAHQKVLRIAAMASMMLSAEEFRIGVEISPVALHGLSHREIGDHLATAAGLLVESPEPFLDRVRGITDEALLLTGKDPFVMKAGEHGLLYWPIDESGWPIDVRVGRHCSTILKIAEVWTMFNPGKPFILSGVPRYADVVAKGTGHFFHDPARVSPERVVLE</sequence>
<comment type="caution">
    <text evidence="1">The sequence shown here is derived from an EMBL/GenBank/DDBJ whole genome shotgun (WGS) entry which is preliminary data.</text>
</comment>
<evidence type="ECO:0000313" key="1">
    <source>
        <dbReference type="EMBL" id="HHI48916.1"/>
    </source>
</evidence>
<protein>
    <submittedName>
        <fullName evidence="1">Succinylglutamate desuccinylase</fullName>
    </submittedName>
</protein>